<keyword evidence="1" id="KW-0732">Signal</keyword>
<dbReference type="Pfam" id="PF25593">
    <property type="entry name" value="GldD_lipo"/>
    <property type="match status" value="1"/>
</dbReference>
<dbReference type="AlphaFoldDB" id="A0A6L3ZDY8"/>
<proteinExistence type="predicted"/>
<organism evidence="2 3">
    <name type="scientific">Phaeocystidibacter marisrubri</name>
    <dbReference type="NCBI Taxonomy" id="1577780"/>
    <lineage>
        <taxon>Bacteria</taxon>
        <taxon>Pseudomonadati</taxon>
        <taxon>Bacteroidota</taxon>
        <taxon>Flavobacteriia</taxon>
        <taxon>Flavobacteriales</taxon>
        <taxon>Phaeocystidibacteraceae</taxon>
        <taxon>Phaeocystidibacter</taxon>
    </lineage>
</organism>
<evidence type="ECO:0000313" key="2">
    <source>
        <dbReference type="EMBL" id="KAB2815890.1"/>
    </source>
</evidence>
<dbReference type="InterPro" id="IPR019850">
    <property type="entry name" value="GldD-like"/>
</dbReference>
<comment type="caution">
    <text evidence="2">The sequence shown here is derived from an EMBL/GenBank/DDBJ whole genome shotgun (WGS) entry which is preliminary data.</text>
</comment>
<sequence>MMRMHKLTLAVLAILGFASCDNESTPRPFGYMRIDLPSTEYAPVQMASDCPYTFDMNTEAEWAEDKGGTCWGDVNYPSIKAQIQLTYKDLNTVDFGELLDEVHDLAYKHSVRADGIRDEVFSNAKHDVYGLLYRMKGEAATTTQFFVTDSTDHFLRGVVYFYASPNPDSLKPVDEFMANEVVKMMESTRWKNK</sequence>
<reference evidence="2 3" key="1">
    <citation type="submission" date="2019-10" db="EMBL/GenBank/DDBJ databases">
        <title>Genome sequence of Phaeocystidibacter marisrubri JCM30614 (type strain).</title>
        <authorList>
            <person name="Bowman J.P."/>
        </authorList>
    </citation>
    <scope>NUCLEOTIDE SEQUENCE [LARGE SCALE GENOMIC DNA]</scope>
    <source>
        <strain evidence="2 3">JCM 30614</strain>
    </source>
</reference>
<keyword evidence="3" id="KW-1185">Reference proteome</keyword>
<dbReference type="EMBL" id="WBVQ01000002">
    <property type="protein sequence ID" value="KAB2815890.1"/>
    <property type="molecule type" value="Genomic_DNA"/>
</dbReference>
<evidence type="ECO:0000313" key="3">
    <source>
        <dbReference type="Proteomes" id="UP000484164"/>
    </source>
</evidence>
<dbReference type="Proteomes" id="UP000484164">
    <property type="component" value="Unassembled WGS sequence"/>
</dbReference>
<protein>
    <submittedName>
        <fullName evidence="2">Gliding motility lipoprotein GldD</fullName>
    </submittedName>
</protein>
<dbReference type="NCBIfam" id="TIGR03512">
    <property type="entry name" value="GldD_lipo"/>
    <property type="match status" value="1"/>
</dbReference>
<feature type="chain" id="PRO_5026924630" evidence="1">
    <location>
        <begin position="21"/>
        <end position="193"/>
    </location>
</feature>
<accession>A0A6L3ZDY8</accession>
<evidence type="ECO:0000256" key="1">
    <source>
        <dbReference type="SAM" id="SignalP"/>
    </source>
</evidence>
<feature type="signal peptide" evidence="1">
    <location>
        <begin position="1"/>
        <end position="20"/>
    </location>
</feature>
<keyword evidence="2" id="KW-0449">Lipoprotein</keyword>
<dbReference type="OrthoDB" id="679501at2"/>
<gene>
    <name evidence="2" type="primary">gldD</name>
    <name evidence="2" type="ORF">F8C82_09330</name>
</gene>
<dbReference type="PROSITE" id="PS51257">
    <property type="entry name" value="PROKAR_LIPOPROTEIN"/>
    <property type="match status" value="1"/>
</dbReference>
<name>A0A6L3ZDY8_9FLAO</name>